<reference evidence="1 2" key="1">
    <citation type="journal article" date="2023" name="ACS Omega">
        <title>Identification of the Neoaspergillic Acid Biosynthesis Gene Cluster by Establishing an In Vitro CRISPR-Ribonucleoprotein Genetic System in Aspergillus melleus.</title>
        <authorList>
            <person name="Yuan B."/>
            <person name="Grau M.F."/>
            <person name="Murata R.M."/>
            <person name="Torok T."/>
            <person name="Venkateswaran K."/>
            <person name="Stajich J.E."/>
            <person name="Wang C.C.C."/>
        </authorList>
    </citation>
    <scope>NUCLEOTIDE SEQUENCE [LARGE SCALE GENOMIC DNA]</scope>
    <source>
        <strain evidence="1 2">IMV 1140</strain>
    </source>
</reference>
<name>A0ACC3BBH1_9EURO</name>
<keyword evidence="2" id="KW-1185">Reference proteome</keyword>
<protein>
    <submittedName>
        <fullName evidence="1">Uncharacterized protein</fullName>
    </submittedName>
</protein>
<dbReference type="Proteomes" id="UP001177260">
    <property type="component" value="Unassembled WGS sequence"/>
</dbReference>
<accession>A0ACC3BBH1</accession>
<organism evidence="1 2">
    <name type="scientific">Aspergillus melleus</name>
    <dbReference type="NCBI Taxonomy" id="138277"/>
    <lineage>
        <taxon>Eukaryota</taxon>
        <taxon>Fungi</taxon>
        <taxon>Dikarya</taxon>
        <taxon>Ascomycota</taxon>
        <taxon>Pezizomycotina</taxon>
        <taxon>Eurotiomycetes</taxon>
        <taxon>Eurotiomycetidae</taxon>
        <taxon>Eurotiales</taxon>
        <taxon>Aspergillaceae</taxon>
        <taxon>Aspergillus</taxon>
        <taxon>Aspergillus subgen. Circumdati</taxon>
    </lineage>
</organism>
<proteinExistence type="predicted"/>
<comment type="caution">
    <text evidence="1">The sequence shown here is derived from an EMBL/GenBank/DDBJ whole genome shotgun (WGS) entry which is preliminary data.</text>
</comment>
<evidence type="ECO:0000313" key="1">
    <source>
        <dbReference type="EMBL" id="KAK1148045.1"/>
    </source>
</evidence>
<evidence type="ECO:0000313" key="2">
    <source>
        <dbReference type="Proteomes" id="UP001177260"/>
    </source>
</evidence>
<dbReference type="EMBL" id="JAOPJF010000009">
    <property type="protein sequence ID" value="KAK1148045.1"/>
    <property type="molecule type" value="Genomic_DNA"/>
</dbReference>
<gene>
    <name evidence="1" type="ORF">N8T08_010680</name>
</gene>
<sequence length="305" mass="35229">MAEVTFPAFPGPELEAYVSRLLEEAGVPCFLWGESVLQILRVPTVDFFSAWVVPDDCIEQAVRALDAAKFPPCIQGEECSLFWKHRSHPIPDHHYHTDLRYPEMPELTCGVYLYKKSRLFWSIPDPVIGPPVPDDPYYMLSSDPRLRAGGATTRGRSPAGKYPVKMIIPARYIVCMLLLKLRDWVSKITSGHWAVELTYLMEYVIGKEDNPALRLDDIAEPWREYFRQHMVDVPLDEKTGRADHHYMDENDIDFGHKHFLRLYVMLKSSGQLPLPEPGRDYYSDPFPVEQELREKGISFDPKIFE</sequence>